<protein>
    <submittedName>
        <fullName evidence="2">Uncharacterized protein</fullName>
    </submittedName>
</protein>
<reference evidence="2" key="1">
    <citation type="submission" date="2023-11" db="EMBL/GenBank/DDBJ databases">
        <title>Genome assemblies of two species of porcelain crab, Petrolisthes cinctipes and Petrolisthes manimaculis (Anomura: Porcellanidae).</title>
        <authorList>
            <person name="Angst P."/>
        </authorList>
    </citation>
    <scope>NUCLEOTIDE SEQUENCE</scope>
    <source>
        <strain evidence="2">PB745_02</strain>
        <tissue evidence="2">Gill</tissue>
    </source>
</reference>
<accession>A0AAE1U140</accession>
<evidence type="ECO:0000313" key="3">
    <source>
        <dbReference type="Proteomes" id="UP001292094"/>
    </source>
</evidence>
<feature type="compositionally biased region" description="Basic and acidic residues" evidence="1">
    <location>
        <begin position="1"/>
        <end position="28"/>
    </location>
</feature>
<dbReference type="AlphaFoldDB" id="A0AAE1U140"/>
<proteinExistence type="predicted"/>
<keyword evidence="3" id="KW-1185">Reference proteome</keyword>
<sequence length="78" mass="9005">MLRRREGGAQRKEGKRRTEERKEHYEVMKKRRVLKKDYTKGTNFSPPASIPDRPPYHLANLSTPPVADIKLATSQADT</sequence>
<name>A0AAE1U140_9EUCA</name>
<evidence type="ECO:0000313" key="2">
    <source>
        <dbReference type="EMBL" id="KAK4302404.1"/>
    </source>
</evidence>
<evidence type="ECO:0000256" key="1">
    <source>
        <dbReference type="SAM" id="MobiDB-lite"/>
    </source>
</evidence>
<organism evidence="2 3">
    <name type="scientific">Petrolisthes manimaculis</name>
    <dbReference type="NCBI Taxonomy" id="1843537"/>
    <lineage>
        <taxon>Eukaryota</taxon>
        <taxon>Metazoa</taxon>
        <taxon>Ecdysozoa</taxon>
        <taxon>Arthropoda</taxon>
        <taxon>Crustacea</taxon>
        <taxon>Multicrustacea</taxon>
        <taxon>Malacostraca</taxon>
        <taxon>Eumalacostraca</taxon>
        <taxon>Eucarida</taxon>
        <taxon>Decapoda</taxon>
        <taxon>Pleocyemata</taxon>
        <taxon>Anomura</taxon>
        <taxon>Galatheoidea</taxon>
        <taxon>Porcellanidae</taxon>
        <taxon>Petrolisthes</taxon>
    </lineage>
</organism>
<gene>
    <name evidence="2" type="ORF">Pmani_025516</name>
</gene>
<dbReference type="EMBL" id="JAWZYT010002739">
    <property type="protein sequence ID" value="KAK4302404.1"/>
    <property type="molecule type" value="Genomic_DNA"/>
</dbReference>
<comment type="caution">
    <text evidence="2">The sequence shown here is derived from an EMBL/GenBank/DDBJ whole genome shotgun (WGS) entry which is preliminary data.</text>
</comment>
<dbReference type="Proteomes" id="UP001292094">
    <property type="component" value="Unassembled WGS sequence"/>
</dbReference>
<feature type="region of interest" description="Disordered" evidence="1">
    <location>
        <begin position="1"/>
        <end position="62"/>
    </location>
</feature>